<protein>
    <submittedName>
        <fullName evidence="2">Uncharacterized protein</fullName>
    </submittedName>
</protein>
<dbReference type="KEGG" id="npl:FGF80_18615"/>
<geneLocation type="plasmid" evidence="3">
    <name>pnpa70</name>
</geneLocation>
<keyword evidence="1" id="KW-0812">Transmembrane</keyword>
<evidence type="ECO:0000256" key="1">
    <source>
        <dbReference type="SAM" id="Phobius"/>
    </source>
</evidence>
<dbReference type="RefSeq" id="WP_138655717.1">
    <property type="nucleotide sequence ID" value="NZ_CP040639.1"/>
</dbReference>
<name>A0A4P9TMH0_9EURY</name>
<gene>
    <name evidence="2" type="ORF">FGF80_18615</name>
</gene>
<feature type="transmembrane region" description="Helical" evidence="1">
    <location>
        <begin position="84"/>
        <end position="106"/>
    </location>
</feature>
<keyword evidence="1" id="KW-1133">Transmembrane helix</keyword>
<reference evidence="3" key="1">
    <citation type="submission" date="2019-05" db="EMBL/GenBank/DDBJ databases">
        <title>Complete Genome Sequence and Methylation Pattern of the Halophilic Archaeon Natrinema pallidum BOL6-1.</title>
        <authorList>
            <person name="DasSarma P."/>
            <person name="DasSarma B.P."/>
            <person name="DasSarma S.L."/>
            <person name="Martinez F.L."/>
            <person name="Guzman D."/>
            <person name="Roberts R.J."/>
            <person name="DasSarma S."/>
        </authorList>
    </citation>
    <scope>NUCLEOTIDE SEQUENCE [LARGE SCALE GENOMIC DNA]</scope>
    <source>
        <strain evidence="3">BOL6-1</strain>
        <plasmid evidence="3">pnpa70</plasmid>
    </source>
</reference>
<feature type="transmembrane region" description="Helical" evidence="1">
    <location>
        <begin position="20"/>
        <end position="39"/>
    </location>
</feature>
<feature type="transmembrane region" description="Helical" evidence="1">
    <location>
        <begin position="160"/>
        <end position="180"/>
    </location>
</feature>
<dbReference type="AlphaFoldDB" id="A0A4P9TMH0"/>
<dbReference type="GeneID" id="96158154"/>
<dbReference type="Proteomes" id="UP000307562">
    <property type="component" value="Plasmid pNPA70"/>
</dbReference>
<proteinExistence type="predicted"/>
<dbReference type="EMBL" id="CP040639">
    <property type="protein sequence ID" value="QCW05260.1"/>
    <property type="molecule type" value="Genomic_DNA"/>
</dbReference>
<evidence type="ECO:0000313" key="3">
    <source>
        <dbReference type="Proteomes" id="UP000307562"/>
    </source>
</evidence>
<keyword evidence="2" id="KW-0614">Plasmid</keyword>
<keyword evidence="3" id="KW-1185">Reference proteome</keyword>
<organism evidence="2 3">
    <name type="scientific">Natrinema pallidum</name>
    <dbReference type="NCBI Taxonomy" id="69527"/>
    <lineage>
        <taxon>Archaea</taxon>
        <taxon>Methanobacteriati</taxon>
        <taxon>Methanobacteriota</taxon>
        <taxon>Stenosarchaea group</taxon>
        <taxon>Halobacteria</taxon>
        <taxon>Halobacteriales</taxon>
        <taxon>Natrialbaceae</taxon>
        <taxon>Natrinema</taxon>
    </lineage>
</organism>
<evidence type="ECO:0000313" key="2">
    <source>
        <dbReference type="EMBL" id="QCW05260.1"/>
    </source>
</evidence>
<feature type="transmembrane region" description="Helical" evidence="1">
    <location>
        <begin position="127"/>
        <end position="148"/>
    </location>
</feature>
<accession>A0A4P9TMH0</accession>
<sequence length="196" mass="21069">MATEPVTEPNAEDLPATWKLVAGLSVGAVVLIAVGIQSLEAFVQTTVPPYPNPESYPDTIAGANAQFQDQALFLQGLVVQCTRLVVAVAGVGFGVYALLGALAFAFEGPLATLDTYRLETRWGHVSLATLASLMTLFGLASAGVWYWYDYGPLEAVVQTGRGLVGLVVLFLSLLVWLWVLERFDRVSGGRLLDHDE</sequence>
<keyword evidence="1" id="KW-0472">Membrane</keyword>